<sequence>MVACPVTLVRPPFAIVDMGSNGIRLGIYGFHQASGNHGGGPSHLTREEGALTSLRHFPVLYRQRAPISLSAELVPDPADPSKRFIPEAVIQQVVDTFTYFQAICTQFRVQAISIVATEATRVATNRLELINLGFQYAWDPAGWLIQTIASEQESYFTSLGIQSGFTELDGFTMDLGGGSLELAANQYEAAYSNDQEAIIDPIDSFLSHPLPEPATPSNDNYTDDGQVPVDQFYSFPYGAAVLTQRLDANPEKKAHQKLASEILTAIQSKADPHRRPRHRQNATLGRNLYLSGGGFRALAYIAIHTRNEPIPIVHGYSLSRPDFLELVRRIEEDKEFKFKKLKQIPGISKRRAKMIPAVCFLVRSLEPWLSSAVDRVYFSES</sequence>
<dbReference type="GO" id="GO:0006357">
    <property type="term" value="P:regulation of transcription by RNA polymerase II"/>
    <property type="evidence" value="ECO:0007669"/>
    <property type="project" value="TreeGrafter"/>
</dbReference>
<evidence type="ECO:0000313" key="3">
    <source>
        <dbReference type="Proteomes" id="UP000268162"/>
    </source>
</evidence>
<dbReference type="InterPro" id="IPR043129">
    <property type="entry name" value="ATPase_NBD"/>
</dbReference>
<dbReference type="Proteomes" id="UP000268162">
    <property type="component" value="Unassembled WGS sequence"/>
</dbReference>
<feature type="domain" description="Ppx/GppA phosphatase N-terminal" evidence="1">
    <location>
        <begin position="57"/>
        <end position="185"/>
    </location>
</feature>
<dbReference type="AlphaFoldDB" id="A0A4P9ZSD1"/>
<proteinExistence type="predicted"/>
<dbReference type="EMBL" id="ML002829">
    <property type="protein sequence ID" value="RKP35602.1"/>
    <property type="molecule type" value="Genomic_DNA"/>
</dbReference>
<organism evidence="2 3">
    <name type="scientific">Dimargaris cristalligena</name>
    <dbReference type="NCBI Taxonomy" id="215637"/>
    <lineage>
        <taxon>Eukaryota</taxon>
        <taxon>Fungi</taxon>
        <taxon>Fungi incertae sedis</taxon>
        <taxon>Zoopagomycota</taxon>
        <taxon>Kickxellomycotina</taxon>
        <taxon>Dimargaritomycetes</taxon>
        <taxon>Dimargaritales</taxon>
        <taxon>Dimargaritaceae</taxon>
        <taxon>Dimargaris</taxon>
    </lineage>
</organism>
<feature type="non-terminal residue" evidence="2">
    <location>
        <position position="381"/>
    </location>
</feature>
<dbReference type="STRING" id="215637.A0A4P9ZSD1"/>
<gene>
    <name evidence="2" type="ORF">BJ085DRAFT_23554</name>
</gene>
<reference evidence="3" key="1">
    <citation type="journal article" date="2018" name="Nat. Microbiol.">
        <title>Leveraging single-cell genomics to expand the fungal tree of life.</title>
        <authorList>
            <person name="Ahrendt S.R."/>
            <person name="Quandt C.A."/>
            <person name="Ciobanu D."/>
            <person name="Clum A."/>
            <person name="Salamov A."/>
            <person name="Andreopoulos B."/>
            <person name="Cheng J.F."/>
            <person name="Woyke T."/>
            <person name="Pelin A."/>
            <person name="Henrissat B."/>
            <person name="Reynolds N.K."/>
            <person name="Benny G.L."/>
            <person name="Smith M.E."/>
            <person name="James T.Y."/>
            <person name="Grigoriev I.V."/>
        </authorList>
    </citation>
    <scope>NUCLEOTIDE SEQUENCE [LARGE SCALE GENOMIC DNA]</scope>
    <source>
        <strain evidence="3">RSA 468</strain>
    </source>
</reference>
<dbReference type="Gene3D" id="3.30.420.40">
    <property type="match status" value="1"/>
</dbReference>
<protein>
    <recommendedName>
        <fullName evidence="1">Ppx/GppA phosphatase N-terminal domain-containing protein</fullName>
    </recommendedName>
</protein>
<name>A0A4P9ZSD1_9FUNG</name>
<dbReference type="Pfam" id="PF02541">
    <property type="entry name" value="Ppx-GppA"/>
    <property type="match status" value="1"/>
</dbReference>
<dbReference type="PANTHER" id="PTHR30005:SF0">
    <property type="entry name" value="RETROGRADE REGULATION PROTEIN 2"/>
    <property type="match status" value="1"/>
</dbReference>
<dbReference type="InterPro" id="IPR050273">
    <property type="entry name" value="GppA/Ppx_hydrolase"/>
</dbReference>
<dbReference type="SUPFAM" id="SSF53067">
    <property type="entry name" value="Actin-like ATPase domain"/>
    <property type="match status" value="2"/>
</dbReference>
<evidence type="ECO:0000259" key="1">
    <source>
        <dbReference type="Pfam" id="PF02541"/>
    </source>
</evidence>
<accession>A0A4P9ZSD1</accession>
<evidence type="ECO:0000313" key="2">
    <source>
        <dbReference type="EMBL" id="RKP35602.1"/>
    </source>
</evidence>
<dbReference type="Gene3D" id="3.30.420.150">
    <property type="entry name" value="Exopolyphosphatase. Domain 2"/>
    <property type="match status" value="1"/>
</dbReference>
<keyword evidence="3" id="KW-1185">Reference proteome</keyword>
<dbReference type="PANTHER" id="PTHR30005">
    <property type="entry name" value="EXOPOLYPHOSPHATASE"/>
    <property type="match status" value="1"/>
</dbReference>
<dbReference type="InterPro" id="IPR003695">
    <property type="entry name" value="Ppx_GppA_N"/>
</dbReference>